<evidence type="ECO:0000313" key="2">
    <source>
        <dbReference type="Proteomes" id="UP001335648"/>
    </source>
</evidence>
<organism evidence="1 2">
    <name type="scientific">Champsocephalus esox</name>
    <name type="common">pike icefish</name>
    <dbReference type="NCBI Taxonomy" id="159716"/>
    <lineage>
        <taxon>Eukaryota</taxon>
        <taxon>Metazoa</taxon>
        <taxon>Chordata</taxon>
        <taxon>Craniata</taxon>
        <taxon>Vertebrata</taxon>
        <taxon>Euteleostomi</taxon>
        <taxon>Actinopterygii</taxon>
        <taxon>Neopterygii</taxon>
        <taxon>Teleostei</taxon>
        <taxon>Neoteleostei</taxon>
        <taxon>Acanthomorphata</taxon>
        <taxon>Eupercaria</taxon>
        <taxon>Perciformes</taxon>
        <taxon>Notothenioidei</taxon>
        <taxon>Channichthyidae</taxon>
        <taxon>Champsocephalus</taxon>
    </lineage>
</organism>
<reference evidence="1 2" key="1">
    <citation type="journal article" date="2023" name="Mol. Biol. Evol.">
        <title>Genomics of Secondarily Temperate Adaptation in the Only Non-Antarctic Icefish.</title>
        <authorList>
            <person name="Rivera-Colon A.G."/>
            <person name="Rayamajhi N."/>
            <person name="Minhas B.F."/>
            <person name="Madrigal G."/>
            <person name="Bilyk K.T."/>
            <person name="Yoon V."/>
            <person name="Hune M."/>
            <person name="Gregory S."/>
            <person name="Cheng C.H.C."/>
            <person name="Catchen J.M."/>
        </authorList>
    </citation>
    <scope>NUCLEOTIDE SEQUENCE [LARGE SCALE GENOMIC DNA]</scope>
    <source>
        <strain evidence="1">JC2023a</strain>
    </source>
</reference>
<keyword evidence="2" id="KW-1185">Reference proteome</keyword>
<protein>
    <submittedName>
        <fullName evidence="1">Uncharacterized protein</fullName>
    </submittedName>
</protein>
<name>A0AAN8BLA3_9TELE</name>
<evidence type="ECO:0000313" key="1">
    <source>
        <dbReference type="EMBL" id="KAK5886981.1"/>
    </source>
</evidence>
<gene>
    <name evidence="1" type="ORF">CesoFtcFv8_017958</name>
</gene>
<dbReference type="AlphaFoldDB" id="A0AAN8BLA3"/>
<dbReference type="EMBL" id="JAULUE010002059">
    <property type="protein sequence ID" value="KAK5886981.1"/>
    <property type="molecule type" value="Genomic_DNA"/>
</dbReference>
<accession>A0AAN8BLA3</accession>
<comment type="caution">
    <text evidence="1">The sequence shown here is derived from an EMBL/GenBank/DDBJ whole genome shotgun (WGS) entry which is preliminary data.</text>
</comment>
<proteinExistence type="predicted"/>
<dbReference type="Proteomes" id="UP001335648">
    <property type="component" value="Unassembled WGS sequence"/>
</dbReference>
<sequence>MCSTPRSLLSLHKTRRTGDLITLASVNSRGKPHCLVSGNEFRLVQLLRRRAAASGSSSRRQIHWLIAIVL</sequence>